<comment type="caution">
    <text evidence="1">The sequence shown here is derived from an EMBL/GenBank/DDBJ whole genome shotgun (WGS) entry which is preliminary data.</text>
</comment>
<dbReference type="Proteomes" id="UP001416858">
    <property type="component" value="Unassembled WGS sequence"/>
</dbReference>
<sequence length="54" mass="5560">MSVIWNSLAILTVCFSLAVVGCGSSEGTRQAEPAPNLEAEADALDEAPSAPIEQ</sequence>
<reference evidence="1 2" key="1">
    <citation type="submission" date="2024-02" db="EMBL/GenBank/DDBJ databases">
        <title>Rhodopirellula caenicola NBRC 110016.</title>
        <authorList>
            <person name="Ichikawa N."/>
            <person name="Katano-Makiyama Y."/>
            <person name="Hidaka K."/>
        </authorList>
    </citation>
    <scope>NUCLEOTIDE SEQUENCE [LARGE SCALE GENOMIC DNA]</scope>
    <source>
        <strain evidence="1 2">NBRC 110016</strain>
    </source>
</reference>
<evidence type="ECO:0000313" key="1">
    <source>
        <dbReference type="EMBL" id="GAA5506321.1"/>
    </source>
</evidence>
<dbReference type="EMBL" id="BAABRO010000003">
    <property type="protein sequence ID" value="GAA5506321.1"/>
    <property type="molecule type" value="Genomic_DNA"/>
</dbReference>
<organism evidence="1 2">
    <name type="scientific">Novipirellula caenicola</name>
    <dbReference type="NCBI Taxonomy" id="1536901"/>
    <lineage>
        <taxon>Bacteria</taxon>
        <taxon>Pseudomonadati</taxon>
        <taxon>Planctomycetota</taxon>
        <taxon>Planctomycetia</taxon>
        <taxon>Pirellulales</taxon>
        <taxon>Pirellulaceae</taxon>
        <taxon>Novipirellula</taxon>
    </lineage>
</organism>
<evidence type="ECO:0000313" key="2">
    <source>
        <dbReference type="Proteomes" id="UP001416858"/>
    </source>
</evidence>
<gene>
    <name evidence="1" type="ORF">Rcae01_01773</name>
</gene>
<proteinExistence type="predicted"/>
<protein>
    <submittedName>
        <fullName evidence="1">Uncharacterized protein</fullName>
    </submittedName>
</protein>
<keyword evidence="2" id="KW-1185">Reference proteome</keyword>
<name>A0ABP9VNF9_9BACT</name>
<accession>A0ABP9VNF9</accession>